<dbReference type="InterPro" id="IPR029052">
    <property type="entry name" value="Metallo-depent_PP-like"/>
</dbReference>
<feature type="transmembrane region" description="Helical" evidence="1">
    <location>
        <begin position="89"/>
        <end position="108"/>
    </location>
</feature>
<evidence type="ECO:0000313" key="2">
    <source>
        <dbReference type="EMBL" id="RXH76768.1"/>
    </source>
</evidence>
<protein>
    <submittedName>
        <fullName evidence="2">Uncharacterized protein</fullName>
    </submittedName>
</protein>
<feature type="transmembrane region" description="Helical" evidence="1">
    <location>
        <begin position="7"/>
        <end position="31"/>
    </location>
</feature>
<reference evidence="2 3" key="1">
    <citation type="submission" date="2018-10" db="EMBL/GenBank/DDBJ databases">
        <title>A high-quality apple genome assembly.</title>
        <authorList>
            <person name="Hu J."/>
        </authorList>
    </citation>
    <scope>NUCLEOTIDE SEQUENCE [LARGE SCALE GENOMIC DNA]</scope>
    <source>
        <strain evidence="3">cv. HFTH1</strain>
        <tissue evidence="2">Young leaf</tissue>
    </source>
</reference>
<gene>
    <name evidence="2" type="ORF">DVH24_019656</name>
</gene>
<dbReference type="GO" id="GO:0016788">
    <property type="term" value="F:hydrolase activity, acting on ester bonds"/>
    <property type="evidence" value="ECO:0007669"/>
    <property type="project" value="TreeGrafter"/>
</dbReference>
<dbReference type="SUPFAM" id="SSF56300">
    <property type="entry name" value="Metallo-dependent phosphatases"/>
    <property type="match status" value="1"/>
</dbReference>
<dbReference type="PANTHER" id="PTHR32440:SF11">
    <property type="entry name" value="METALLOPHOSPHOESTERASE DOMAIN-CONTAINING PROTEIN"/>
    <property type="match status" value="1"/>
</dbReference>
<evidence type="ECO:0000313" key="3">
    <source>
        <dbReference type="Proteomes" id="UP000290289"/>
    </source>
</evidence>
<dbReference type="EMBL" id="RDQH01000340">
    <property type="protein sequence ID" value="RXH76768.1"/>
    <property type="molecule type" value="Genomic_DNA"/>
</dbReference>
<keyword evidence="1" id="KW-0812">Transmembrane</keyword>
<dbReference type="AlphaFoldDB" id="A0A498HYS7"/>
<organism evidence="2 3">
    <name type="scientific">Malus domestica</name>
    <name type="common">Apple</name>
    <name type="synonym">Pyrus malus</name>
    <dbReference type="NCBI Taxonomy" id="3750"/>
    <lineage>
        <taxon>Eukaryota</taxon>
        <taxon>Viridiplantae</taxon>
        <taxon>Streptophyta</taxon>
        <taxon>Embryophyta</taxon>
        <taxon>Tracheophyta</taxon>
        <taxon>Spermatophyta</taxon>
        <taxon>Magnoliopsida</taxon>
        <taxon>eudicotyledons</taxon>
        <taxon>Gunneridae</taxon>
        <taxon>Pentapetalae</taxon>
        <taxon>rosids</taxon>
        <taxon>fabids</taxon>
        <taxon>Rosales</taxon>
        <taxon>Rosaceae</taxon>
        <taxon>Amygdaloideae</taxon>
        <taxon>Maleae</taxon>
        <taxon>Malus</taxon>
    </lineage>
</organism>
<keyword evidence="1" id="KW-1133">Transmembrane helix</keyword>
<accession>A0A498HYS7</accession>
<dbReference type="Proteomes" id="UP000290289">
    <property type="component" value="Chromosome 14"/>
</dbReference>
<sequence length="237" mass="26630">MTETGQFLFFTSCSDIIIYSLIISTVVVALLTKPEGYDHLRLGAAGAPFKITMFADLHFGQVESTDWGPFQDVNSARVMSSVLNHETPARLSILVTTLSICYIVVFYLRDVITANNILIRNANLYWDQAISPTRAKVIPWASVLGNHDDEAFEWPIEWFSAPGIPKIRCPIANSSCSDLYCPHKELWLCFARHSGYGSYGNWDRGATILEITQKPLSVKSWIRMEDGNVYSYDGYGN</sequence>
<keyword evidence="3" id="KW-1185">Reference proteome</keyword>
<proteinExistence type="predicted"/>
<name>A0A498HYS7_MALDO</name>
<comment type="caution">
    <text evidence="2">The sequence shown here is derived from an EMBL/GenBank/DDBJ whole genome shotgun (WGS) entry which is preliminary data.</text>
</comment>
<keyword evidence="1" id="KW-0472">Membrane</keyword>
<dbReference type="PANTHER" id="PTHR32440">
    <property type="entry name" value="PHOSPHATASE DCR2-RELATED-RELATED"/>
    <property type="match status" value="1"/>
</dbReference>
<dbReference type="GO" id="GO:0005737">
    <property type="term" value="C:cytoplasm"/>
    <property type="evidence" value="ECO:0007669"/>
    <property type="project" value="TreeGrafter"/>
</dbReference>
<evidence type="ECO:0000256" key="1">
    <source>
        <dbReference type="SAM" id="Phobius"/>
    </source>
</evidence>